<dbReference type="RefSeq" id="WP_076433375.1">
    <property type="nucleotide sequence ID" value="NZ_FTNO01000008.1"/>
</dbReference>
<name>A0A1N7FA47_9EURY</name>
<organism evidence="6 7">
    <name type="scientific">Haladaptatus litoreus</name>
    <dbReference type="NCBI Taxonomy" id="553468"/>
    <lineage>
        <taxon>Archaea</taxon>
        <taxon>Methanobacteriati</taxon>
        <taxon>Methanobacteriota</taxon>
        <taxon>Stenosarchaea group</taxon>
        <taxon>Halobacteria</taxon>
        <taxon>Halobacteriales</taxon>
        <taxon>Haladaptataceae</taxon>
        <taxon>Haladaptatus</taxon>
    </lineage>
</organism>
<feature type="transmembrane region" description="Helical" evidence="5">
    <location>
        <begin position="199"/>
        <end position="219"/>
    </location>
</feature>
<dbReference type="InterPro" id="IPR004710">
    <property type="entry name" value="Bilac:Na_transpt"/>
</dbReference>
<sequence>MTSLSKLENASDFINNYFVVWVIVASLLALYQPELFTWIGSYISPLLGVVMLGMGLTLTPVDLKRIVDRPRDVVIGSLAQWTIMPITAYLLVQIFNLPTELGIGIILLGAAPGGTSSNVMTYLGKGDVALSIAITSLTTIVAPIVMPAWVLFLAGADVQVTFAEMFQEILFVVFIPVVAGVIIRQLMERKAPTAAETSLVVFPSISVIAIVVIVSAVVGLNAENILSVSAIAVAAMIIHNTVGFGSGYAIGHVANMPEDRVRACTFEVGLQNSGLATALAVAFFSPLTALLPALFSVWMLIVGPTLATYFARKTDDSHKPQTDHSTVGTD</sequence>
<evidence type="ECO:0000256" key="2">
    <source>
        <dbReference type="ARBA" id="ARBA00022692"/>
    </source>
</evidence>
<dbReference type="PANTHER" id="PTHR10361">
    <property type="entry name" value="SODIUM-BILE ACID COTRANSPORTER"/>
    <property type="match status" value="1"/>
</dbReference>
<dbReference type="Pfam" id="PF01758">
    <property type="entry name" value="SBF"/>
    <property type="match status" value="1"/>
</dbReference>
<protein>
    <submittedName>
        <fullName evidence="6">Bile acid:Na+ symporter, BASS family</fullName>
    </submittedName>
</protein>
<feature type="transmembrane region" description="Helical" evidence="5">
    <location>
        <begin position="12"/>
        <end position="32"/>
    </location>
</feature>
<dbReference type="Proteomes" id="UP000186914">
    <property type="component" value="Unassembled WGS sequence"/>
</dbReference>
<dbReference type="InterPro" id="IPR002657">
    <property type="entry name" value="BilAc:Na_symport/Acr3"/>
</dbReference>
<evidence type="ECO:0000256" key="5">
    <source>
        <dbReference type="SAM" id="Phobius"/>
    </source>
</evidence>
<keyword evidence="2 5" id="KW-0812">Transmembrane</keyword>
<evidence type="ECO:0000256" key="1">
    <source>
        <dbReference type="ARBA" id="ARBA00004141"/>
    </source>
</evidence>
<gene>
    <name evidence="6" type="ORF">SAMN05421858_4864</name>
</gene>
<evidence type="ECO:0000256" key="4">
    <source>
        <dbReference type="ARBA" id="ARBA00023136"/>
    </source>
</evidence>
<feature type="transmembrane region" description="Helical" evidence="5">
    <location>
        <begin position="38"/>
        <end position="61"/>
    </location>
</feature>
<evidence type="ECO:0000313" key="6">
    <source>
        <dbReference type="EMBL" id="SIR97199.1"/>
    </source>
</evidence>
<accession>A0A1N7FA47</accession>
<dbReference type="Gene3D" id="1.20.1530.20">
    <property type="match status" value="1"/>
</dbReference>
<dbReference type="PANTHER" id="PTHR10361:SF28">
    <property type="entry name" value="P3 PROTEIN-RELATED"/>
    <property type="match status" value="1"/>
</dbReference>
<dbReference type="OrthoDB" id="77768at2157"/>
<feature type="transmembrane region" description="Helical" evidence="5">
    <location>
        <begin position="290"/>
        <end position="311"/>
    </location>
</feature>
<feature type="transmembrane region" description="Helical" evidence="5">
    <location>
        <begin position="73"/>
        <end position="95"/>
    </location>
</feature>
<dbReference type="EMBL" id="FTNO01000008">
    <property type="protein sequence ID" value="SIR97199.1"/>
    <property type="molecule type" value="Genomic_DNA"/>
</dbReference>
<proteinExistence type="predicted"/>
<feature type="transmembrane region" description="Helical" evidence="5">
    <location>
        <begin position="128"/>
        <end position="149"/>
    </location>
</feature>
<feature type="transmembrane region" description="Helical" evidence="5">
    <location>
        <begin position="225"/>
        <end position="251"/>
    </location>
</feature>
<evidence type="ECO:0000256" key="3">
    <source>
        <dbReference type="ARBA" id="ARBA00022989"/>
    </source>
</evidence>
<feature type="transmembrane region" description="Helical" evidence="5">
    <location>
        <begin position="263"/>
        <end position="284"/>
    </location>
</feature>
<keyword evidence="3 5" id="KW-1133">Transmembrane helix</keyword>
<keyword evidence="4 5" id="KW-0472">Membrane</keyword>
<evidence type="ECO:0000313" key="7">
    <source>
        <dbReference type="Proteomes" id="UP000186914"/>
    </source>
</evidence>
<dbReference type="GO" id="GO:0016020">
    <property type="term" value="C:membrane"/>
    <property type="evidence" value="ECO:0007669"/>
    <property type="project" value="UniProtKB-SubCell"/>
</dbReference>
<feature type="transmembrane region" description="Helical" evidence="5">
    <location>
        <begin position="101"/>
        <end position="121"/>
    </location>
</feature>
<keyword evidence="7" id="KW-1185">Reference proteome</keyword>
<dbReference type="AlphaFoldDB" id="A0A1N7FA47"/>
<dbReference type="InterPro" id="IPR038770">
    <property type="entry name" value="Na+/solute_symporter_sf"/>
</dbReference>
<reference evidence="7" key="1">
    <citation type="submission" date="2017-01" db="EMBL/GenBank/DDBJ databases">
        <authorList>
            <person name="Varghese N."/>
            <person name="Submissions S."/>
        </authorList>
    </citation>
    <scope>NUCLEOTIDE SEQUENCE [LARGE SCALE GENOMIC DNA]</scope>
    <source>
        <strain evidence="7">CGMCC 1.7737</strain>
    </source>
</reference>
<feature type="transmembrane region" description="Helical" evidence="5">
    <location>
        <begin position="169"/>
        <end position="187"/>
    </location>
</feature>
<comment type="subcellular location">
    <subcellularLocation>
        <location evidence="1">Membrane</location>
        <topology evidence="1">Multi-pass membrane protein</topology>
    </subcellularLocation>
</comment>